<comment type="caution">
    <text evidence="2">The sequence shown here is derived from an EMBL/GenBank/DDBJ whole genome shotgun (WGS) entry which is preliminary data.</text>
</comment>
<evidence type="ECO:0000256" key="1">
    <source>
        <dbReference type="SAM" id="Phobius"/>
    </source>
</evidence>
<evidence type="ECO:0000313" key="3">
    <source>
        <dbReference type="Proteomes" id="UP000225706"/>
    </source>
</evidence>
<keyword evidence="3" id="KW-1185">Reference proteome</keyword>
<protein>
    <submittedName>
        <fullName evidence="2">Uncharacterized protein</fullName>
    </submittedName>
</protein>
<gene>
    <name evidence="2" type="ORF">AWC38_SpisGene16888</name>
</gene>
<dbReference type="OrthoDB" id="5965014at2759"/>
<feature type="transmembrane region" description="Helical" evidence="1">
    <location>
        <begin position="51"/>
        <end position="73"/>
    </location>
</feature>
<feature type="transmembrane region" description="Helical" evidence="1">
    <location>
        <begin position="149"/>
        <end position="169"/>
    </location>
</feature>
<keyword evidence="1" id="KW-1133">Transmembrane helix</keyword>
<dbReference type="EMBL" id="LSMT01000395">
    <property type="protein sequence ID" value="PFX18743.1"/>
    <property type="molecule type" value="Genomic_DNA"/>
</dbReference>
<sequence length="315" mass="36506">MNELNSGVVCFRVLKEFSFGLGSGFKYKCCERVEEDQRHQVYCGFDVKESIWLSVFNSVLNVVVTIVFFYGPYLFCVVPDFFSDGHRQDHVKNLTSKQSKIENEEETFLAILDEIPVDDSSPISCTEIVQKCVKNLPTLNYGFNVKLILLWYCIIPTFFFFKLLLYFIIKDNFDEASKKLLFQVADAYLYIFSMDKPAVYVLFIVPLFVIPTLVISFWRFEESLDLYLAAIFLFKVEYNSSTIVSSIAVFVSGKISEVFFSRVTTGNNITGWERVLEKQKIRDAVREFTPDMFDGERDVRMERDFSMVSPHESAV</sequence>
<proteinExistence type="predicted"/>
<evidence type="ECO:0000313" key="2">
    <source>
        <dbReference type="EMBL" id="PFX18743.1"/>
    </source>
</evidence>
<reference evidence="3" key="1">
    <citation type="journal article" date="2017" name="bioRxiv">
        <title>Comparative analysis of the genomes of Stylophora pistillata and Acropora digitifera provides evidence for extensive differences between species of corals.</title>
        <authorList>
            <person name="Voolstra C.R."/>
            <person name="Li Y."/>
            <person name="Liew Y.J."/>
            <person name="Baumgarten S."/>
            <person name="Zoccola D."/>
            <person name="Flot J.-F."/>
            <person name="Tambutte S."/>
            <person name="Allemand D."/>
            <person name="Aranda M."/>
        </authorList>
    </citation>
    <scope>NUCLEOTIDE SEQUENCE [LARGE SCALE GENOMIC DNA]</scope>
</reference>
<name>A0A2B4RPL0_STYPI</name>
<feature type="transmembrane region" description="Helical" evidence="1">
    <location>
        <begin position="226"/>
        <end position="252"/>
    </location>
</feature>
<keyword evidence="1" id="KW-0472">Membrane</keyword>
<dbReference type="AlphaFoldDB" id="A0A2B4RPL0"/>
<accession>A0A2B4RPL0</accession>
<dbReference type="Proteomes" id="UP000225706">
    <property type="component" value="Unassembled WGS sequence"/>
</dbReference>
<keyword evidence="1" id="KW-0812">Transmembrane</keyword>
<organism evidence="2 3">
    <name type="scientific">Stylophora pistillata</name>
    <name type="common">Smooth cauliflower coral</name>
    <dbReference type="NCBI Taxonomy" id="50429"/>
    <lineage>
        <taxon>Eukaryota</taxon>
        <taxon>Metazoa</taxon>
        <taxon>Cnidaria</taxon>
        <taxon>Anthozoa</taxon>
        <taxon>Hexacorallia</taxon>
        <taxon>Scleractinia</taxon>
        <taxon>Astrocoeniina</taxon>
        <taxon>Pocilloporidae</taxon>
        <taxon>Stylophora</taxon>
    </lineage>
</organism>
<feature type="transmembrane region" description="Helical" evidence="1">
    <location>
        <begin position="198"/>
        <end position="220"/>
    </location>
</feature>